<keyword evidence="3" id="KW-1185">Reference proteome</keyword>
<gene>
    <name evidence="2" type="ORF">ILEXP_LOCUS13886</name>
</gene>
<protein>
    <submittedName>
        <fullName evidence="2">Uncharacterized protein</fullName>
    </submittedName>
</protein>
<accession>A0ABC8RNC0</accession>
<dbReference type="InterPro" id="IPR053319">
    <property type="entry name" value="OEP61"/>
</dbReference>
<feature type="region of interest" description="Disordered" evidence="1">
    <location>
        <begin position="148"/>
        <end position="188"/>
    </location>
</feature>
<organism evidence="2 3">
    <name type="scientific">Ilex paraguariensis</name>
    <name type="common">yerba mate</name>
    <dbReference type="NCBI Taxonomy" id="185542"/>
    <lineage>
        <taxon>Eukaryota</taxon>
        <taxon>Viridiplantae</taxon>
        <taxon>Streptophyta</taxon>
        <taxon>Embryophyta</taxon>
        <taxon>Tracheophyta</taxon>
        <taxon>Spermatophyta</taxon>
        <taxon>Magnoliopsida</taxon>
        <taxon>eudicotyledons</taxon>
        <taxon>Gunneridae</taxon>
        <taxon>Pentapetalae</taxon>
        <taxon>asterids</taxon>
        <taxon>campanulids</taxon>
        <taxon>Aquifoliales</taxon>
        <taxon>Aquifoliaceae</taxon>
        <taxon>Ilex</taxon>
    </lineage>
</organism>
<dbReference type="PANTHER" id="PTHR48433:SF1">
    <property type="entry name" value="OUTER ENVELOPE PROTEIN 61-LIKE"/>
    <property type="match status" value="1"/>
</dbReference>
<evidence type="ECO:0000313" key="2">
    <source>
        <dbReference type="EMBL" id="CAK9146050.1"/>
    </source>
</evidence>
<dbReference type="PANTHER" id="PTHR48433">
    <property type="entry name" value="OUTER ENVELOPE PROTEIN 61-LIKE"/>
    <property type="match status" value="1"/>
</dbReference>
<name>A0ABC8RNC0_9AQUA</name>
<reference evidence="2 3" key="1">
    <citation type="submission" date="2024-02" db="EMBL/GenBank/DDBJ databases">
        <authorList>
            <person name="Vignale AGUSTIN F."/>
            <person name="Sosa J E."/>
            <person name="Modenutti C."/>
        </authorList>
    </citation>
    <scope>NUCLEOTIDE SEQUENCE [LARGE SCALE GENOMIC DNA]</scope>
</reference>
<evidence type="ECO:0000256" key="1">
    <source>
        <dbReference type="SAM" id="MobiDB-lite"/>
    </source>
</evidence>
<feature type="compositionally biased region" description="Polar residues" evidence="1">
    <location>
        <begin position="161"/>
        <end position="171"/>
    </location>
</feature>
<comment type="caution">
    <text evidence="2">The sequence shown here is derived from an EMBL/GenBank/DDBJ whole genome shotgun (WGS) entry which is preliminary data.</text>
</comment>
<proteinExistence type="predicted"/>
<dbReference type="Proteomes" id="UP001642360">
    <property type="component" value="Unassembled WGS sequence"/>
</dbReference>
<sequence length="188" mass="21033">MASESMKNMRPENLRNAAELVQRKWLRLVRRWPMQQLKRGAKQRLTEEGSELASRVIEEITDEVQTASSENCESSPTEHPGSMYFRGKKDVPLKYIQYDGQPCLVTLSLCLLSGGKAEGISPDMVKTASNMISKMSPEELQRMVQMASSFEGENPHLKRSSIGSNFDSFSPGSVPPDVTPDMLQPQLI</sequence>
<dbReference type="EMBL" id="CAUOFW020001535">
    <property type="protein sequence ID" value="CAK9146050.1"/>
    <property type="molecule type" value="Genomic_DNA"/>
</dbReference>
<evidence type="ECO:0000313" key="3">
    <source>
        <dbReference type="Proteomes" id="UP001642360"/>
    </source>
</evidence>
<dbReference type="AlphaFoldDB" id="A0ABC8RNC0"/>